<name>A0ACB5TVU0_CANBO</name>
<dbReference type="EMBL" id="BSXV01002520">
    <property type="protein sequence ID" value="GME95979.1"/>
    <property type="molecule type" value="Genomic_DNA"/>
</dbReference>
<dbReference type="Proteomes" id="UP001165101">
    <property type="component" value="Unassembled WGS sequence"/>
</dbReference>
<sequence length="83" mass="9110">MKKTDGSSFKLAAELFKYFQSQGNGLKLLGLGFGAAVNEIVSVATSRKSWAYKVANSSSKECIKIEQDQVQEFKKTLSIVNNC</sequence>
<gene>
    <name evidence="1" type="ORF">Cboi01_000411400</name>
</gene>
<keyword evidence="2" id="KW-1185">Reference proteome</keyword>
<organism evidence="1 2">
    <name type="scientific">Candida boidinii</name>
    <name type="common">Yeast</name>
    <dbReference type="NCBI Taxonomy" id="5477"/>
    <lineage>
        <taxon>Eukaryota</taxon>
        <taxon>Fungi</taxon>
        <taxon>Dikarya</taxon>
        <taxon>Ascomycota</taxon>
        <taxon>Saccharomycotina</taxon>
        <taxon>Pichiomycetes</taxon>
        <taxon>Pichiales</taxon>
        <taxon>Pichiaceae</taxon>
        <taxon>Ogataea</taxon>
        <taxon>Ogataea/Candida clade</taxon>
    </lineage>
</organism>
<protein>
    <submittedName>
        <fullName evidence="1">Unnamed protein product</fullName>
    </submittedName>
</protein>
<accession>A0ACB5TVU0</accession>
<reference evidence="1" key="1">
    <citation type="submission" date="2023-04" db="EMBL/GenBank/DDBJ databases">
        <title>Candida boidinii NBRC 1967.</title>
        <authorList>
            <person name="Ichikawa N."/>
            <person name="Sato H."/>
            <person name="Tonouchi N."/>
        </authorList>
    </citation>
    <scope>NUCLEOTIDE SEQUENCE</scope>
    <source>
        <strain evidence="1">NBRC 1967</strain>
    </source>
</reference>
<evidence type="ECO:0000313" key="2">
    <source>
        <dbReference type="Proteomes" id="UP001165101"/>
    </source>
</evidence>
<comment type="caution">
    <text evidence="1">The sequence shown here is derived from an EMBL/GenBank/DDBJ whole genome shotgun (WGS) entry which is preliminary data.</text>
</comment>
<evidence type="ECO:0000313" key="1">
    <source>
        <dbReference type="EMBL" id="GME95979.1"/>
    </source>
</evidence>
<proteinExistence type="predicted"/>